<evidence type="ECO:0000313" key="4">
    <source>
        <dbReference type="EMBL" id="MFC3144287.1"/>
    </source>
</evidence>
<reference evidence="5" key="1">
    <citation type="journal article" date="2019" name="Int. J. Syst. Evol. Microbiol.">
        <title>The Global Catalogue of Microorganisms (GCM) 10K type strain sequencing project: providing services to taxonomists for standard genome sequencing and annotation.</title>
        <authorList>
            <consortium name="The Broad Institute Genomics Platform"/>
            <consortium name="The Broad Institute Genome Sequencing Center for Infectious Disease"/>
            <person name="Wu L."/>
            <person name="Ma J."/>
        </authorList>
    </citation>
    <scope>NUCLEOTIDE SEQUENCE [LARGE SCALE GENOMIC DNA]</scope>
    <source>
        <strain evidence="5">KCTC 52366</strain>
    </source>
</reference>
<dbReference type="Gene3D" id="3.40.190.80">
    <property type="match status" value="1"/>
</dbReference>
<evidence type="ECO:0000313" key="5">
    <source>
        <dbReference type="Proteomes" id="UP001595632"/>
    </source>
</evidence>
<keyword evidence="3" id="KW-0460">Magnesium</keyword>
<dbReference type="Gene3D" id="3.30.540.10">
    <property type="entry name" value="Fructose-1,6-Bisphosphatase, subunit A, domain 1"/>
    <property type="match status" value="1"/>
</dbReference>
<sequence length="283" mass="29989">MTALQDQLSDVEAEAFVALVRRVGRDIVMPRFRNLDAAEIEAKADASDLVTVADREAELALAEGARAILPGCAVVGEEAVSENPDLLDAIGTAETCVVIDPVDGTFNFARGIAVFGIILAVLRHGQTVMGLLYDPVMDDWAIARRGQGAELVDAHGRRRKLATRACTALAEAEGTVPLDLARGTRRVEALQAVADARAARSLRCSCHEYRMLATGQADFSVNAAVKVWDHAAGVLLLQEAGGHVTLADSNPYAPTCREGWIIATGTPALGAELRARDWPIGGA</sequence>
<keyword evidence="2" id="KW-0479">Metal-binding</keyword>
<accession>A0ABV7GT04</accession>
<dbReference type="SUPFAM" id="SSF56655">
    <property type="entry name" value="Carbohydrate phosphatase"/>
    <property type="match status" value="1"/>
</dbReference>
<dbReference type="PROSITE" id="PS00630">
    <property type="entry name" value="IMP_2"/>
    <property type="match status" value="1"/>
</dbReference>
<gene>
    <name evidence="4" type="ORF">ACFOGP_16310</name>
</gene>
<comment type="similarity">
    <text evidence="1">Belongs to the inositol monophosphatase superfamily.</text>
</comment>
<evidence type="ECO:0000256" key="3">
    <source>
        <dbReference type="ARBA" id="ARBA00022842"/>
    </source>
</evidence>
<dbReference type="PANTHER" id="PTHR20854:SF4">
    <property type="entry name" value="INOSITOL-1-MONOPHOSPHATASE-RELATED"/>
    <property type="match status" value="1"/>
</dbReference>
<dbReference type="Proteomes" id="UP001595632">
    <property type="component" value="Unassembled WGS sequence"/>
</dbReference>
<organism evidence="4 5">
    <name type="scientific">Psychromarinibacter halotolerans</name>
    <dbReference type="NCBI Taxonomy" id="1775175"/>
    <lineage>
        <taxon>Bacteria</taxon>
        <taxon>Pseudomonadati</taxon>
        <taxon>Pseudomonadota</taxon>
        <taxon>Alphaproteobacteria</taxon>
        <taxon>Rhodobacterales</taxon>
        <taxon>Paracoccaceae</taxon>
        <taxon>Psychromarinibacter</taxon>
    </lineage>
</organism>
<dbReference type="PRINTS" id="PR00377">
    <property type="entry name" value="IMPHPHTASES"/>
</dbReference>
<dbReference type="RefSeq" id="WP_275634674.1">
    <property type="nucleotide sequence ID" value="NZ_JARGYD010000011.1"/>
</dbReference>
<dbReference type="InterPro" id="IPR000760">
    <property type="entry name" value="Inositol_monophosphatase-like"/>
</dbReference>
<evidence type="ECO:0000256" key="2">
    <source>
        <dbReference type="ARBA" id="ARBA00022723"/>
    </source>
</evidence>
<comment type="caution">
    <text evidence="4">The sequence shown here is derived from an EMBL/GenBank/DDBJ whole genome shotgun (WGS) entry which is preliminary data.</text>
</comment>
<proteinExistence type="inferred from homology"/>
<dbReference type="InterPro" id="IPR020550">
    <property type="entry name" value="Inositol_monophosphatase_CS"/>
</dbReference>
<evidence type="ECO:0000256" key="1">
    <source>
        <dbReference type="ARBA" id="ARBA00009759"/>
    </source>
</evidence>
<dbReference type="Pfam" id="PF00459">
    <property type="entry name" value="Inositol_P"/>
    <property type="match status" value="1"/>
</dbReference>
<name>A0ABV7GT04_9RHOB</name>
<protein>
    <submittedName>
        <fullName evidence="4">Inositol monophosphatase family protein</fullName>
    </submittedName>
</protein>
<dbReference type="EMBL" id="JBHRTB010000010">
    <property type="protein sequence ID" value="MFC3144287.1"/>
    <property type="molecule type" value="Genomic_DNA"/>
</dbReference>
<keyword evidence="5" id="KW-1185">Reference proteome</keyword>
<dbReference type="PANTHER" id="PTHR20854">
    <property type="entry name" value="INOSITOL MONOPHOSPHATASE"/>
    <property type="match status" value="1"/>
</dbReference>